<accession>A0A8H8RE09</accession>
<feature type="compositionally biased region" description="Polar residues" evidence="1">
    <location>
        <begin position="217"/>
        <end position="226"/>
    </location>
</feature>
<gene>
    <name evidence="2" type="ORF">LSUB1_G006105</name>
</gene>
<evidence type="ECO:0000313" key="2">
    <source>
        <dbReference type="EMBL" id="TVY33590.1"/>
    </source>
</evidence>
<feature type="compositionally biased region" description="Basic and acidic residues" evidence="1">
    <location>
        <begin position="279"/>
        <end position="288"/>
    </location>
</feature>
<feature type="compositionally biased region" description="Low complexity" evidence="1">
    <location>
        <begin position="129"/>
        <end position="147"/>
    </location>
</feature>
<reference evidence="2 3" key="1">
    <citation type="submission" date="2018-05" db="EMBL/GenBank/DDBJ databases">
        <title>Genome sequencing and assembly of the regulated plant pathogen Lachnellula willkommii and related sister species for the development of diagnostic species identification markers.</title>
        <authorList>
            <person name="Giroux E."/>
            <person name="Bilodeau G."/>
        </authorList>
    </citation>
    <scope>NUCLEOTIDE SEQUENCE [LARGE SCALE GENOMIC DNA]</scope>
    <source>
        <strain evidence="2 3">CBS 197.66</strain>
    </source>
</reference>
<dbReference type="EMBL" id="QGMJ01000775">
    <property type="protein sequence ID" value="TVY33590.1"/>
    <property type="molecule type" value="Genomic_DNA"/>
</dbReference>
<feature type="region of interest" description="Disordered" evidence="1">
    <location>
        <begin position="102"/>
        <end position="305"/>
    </location>
</feature>
<organism evidence="2 3">
    <name type="scientific">Lachnellula subtilissima</name>
    <dbReference type="NCBI Taxonomy" id="602034"/>
    <lineage>
        <taxon>Eukaryota</taxon>
        <taxon>Fungi</taxon>
        <taxon>Dikarya</taxon>
        <taxon>Ascomycota</taxon>
        <taxon>Pezizomycotina</taxon>
        <taxon>Leotiomycetes</taxon>
        <taxon>Helotiales</taxon>
        <taxon>Lachnaceae</taxon>
        <taxon>Lachnellula</taxon>
    </lineage>
</organism>
<feature type="compositionally biased region" description="Polar residues" evidence="1">
    <location>
        <begin position="190"/>
        <end position="201"/>
    </location>
</feature>
<keyword evidence="3" id="KW-1185">Reference proteome</keyword>
<sequence>MLGIGEGRTQKANLIEGDSELREYLALAAPAAHHTPTPTNVLRTSHNAIPNSRSPKAAEAVYFASVFTSVSAEPFLFDSHPNRNHARQKKGTFQLPQLTPVSFSLTDGTNIPPPPDSPIEEKPPPPVPTKQTAPEPQTQTQTQAQNGANGGGDYVGRGRTNGNTNSSDVPPLSPASARRPSSIRKFLSRKSLNAHYTNGNASRDDLTSMGRPDSPASFMTNVTASGSGKKGSWFKRLGGSGGGGGGGNRTSVVYETPPRVESVVPEKKKMGPPPPKLPELSKLKAKIPEDDEGSLGADEMFKNIK</sequence>
<protein>
    <submittedName>
        <fullName evidence="2">Uncharacterized protein</fullName>
    </submittedName>
</protein>
<name>A0A8H8RE09_9HELO</name>
<dbReference type="OrthoDB" id="5380416at2759"/>
<proteinExistence type="predicted"/>
<comment type="caution">
    <text evidence="2">The sequence shown here is derived from an EMBL/GenBank/DDBJ whole genome shotgun (WGS) entry which is preliminary data.</text>
</comment>
<evidence type="ECO:0000256" key="1">
    <source>
        <dbReference type="SAM" id="MobiDB-lite"/>
    </source>
</evidence>
<dbReference type="Proteomes" id="UP000462212">
    <property type="component" value="Unassembled WGS sequence"/>
</dbReference>
<evidence type="ECO:0000313" key="3">
    <source>
        <dbReference type="Proteomes" id="UP000462212"/>
    </source>
</evidence>
<dbReference type="AlphaFoldDB" id="A0A8H8RE09"/>
<feature type="compositionally biased region" description="Gly residues" evidence="1">
    <location>
        <begin position="238"/>
        <end position="248"/>
    </location>
</feature>